<protein>
    <recommendedName>
        <fullName evidence="2">Late expression factor 11</fullName>
    </recommendedName>
</protein>
<keyword evidence="3" id="KW-0805">Transcription regulation</keyword>
<evidence type="ECO:0000256" key="1">
    <source>
        <dbReference type="ARBA" id="ARBA00008271"/>
    </source>
</evidence>
<dbReference type="Proteomes" id="UP000203433">
    <property type="component" value="Segment"/>
</dbReference>
<dbReference type="GO" id="GO:0019058">
    <property type="term" value="P:viral life cycle"/>
    <property type="evidence" value="ECO:0007669"/>
    <property type="project" value="InterPro"/>
</dbReference>
<proteinExistence type="inferred from homology"/>
<evidence type="ECO:0000313" key="6">
    <source>
        <dbReference type="Proteomes" id="UP000203433"/>
    </source>
</evidence>
<evidence type="ECO:0000313" key="5">
    <source>
        <dbReference type="EMBL" id="AKN80792.1"/>
    </source>
</evidence>
<sequence length="93" mass="10958">MVLTKSQVYAIVREVINYKKTHNQTSDVTAHVGETQFSSISQFIKEHADRIFINHSDRLETTVSPHLERLNYLFNLPEDIEEEYKYCLKRNGE</sequence>
<dbReference type="OrthoDB" id="15391at10239"/>
<dbReference type="GO" id="GO:0006355">
    <property type="term" value="P:regulation of DNA-templated transcription"/>
    <property type="evidence" value="ECO:0007669"/>
    <property type="project" value="InterPro"/>
</dbReference>
<reference evidence="5 6" key="1">
    <citation type="journal article" date="2015" name="J. Virol.">
        <title>A betabaculovirus-encoded gp64 homolog is a functional envelope fusion protein.</title>
        <authorList>
            <person name="Ardisson-Araujo D.M."/>
            <person name="Melo F.L."/>
            <person name="Clem R.J."/>
            <person name="Wolff J.L."/>
            <person name="Ribeiro B.M."/>
        </authorList>
    </citation>
    <scope>NUCLEOTIDE SEQUENCE [LARGE SCALE GENOMIC DNA]</scope>
    <source>
        <strain evidence="5 6">Parana-2009</strain>
    </source>
</reference>
<dbReference type="KEGG" id="vg:26373998"/>
<evidence type="ECO:0000256" key="2">
    <source>
        <dbReference type="ARBA" id="ARBA00017118"/>
    </source>
</evidence>
<dbReference type="RefSeq" id="YP_009182250.1">
    <property type="nucleotide sequence ID" value="NC_028491.1"/>
</dbReference>
<comment type="similarity">
    <text evidence="1">Belongs to the baculoviridae LEF-11 family.</text>
</comment>
<dbReference type="Pfam" id="PF06385">
    <property type="entry name" value="Baculo_LEF-11"/>
    <property type="match status" value="1"/>
</dbReference>
<dbReference type="InterPro" id="IPR009429">
    <property type="entry name" value="Baculo_LEF-11"/>
</dbReference>
<keyword evidence="6" id="KW-1185">Reference proteome</keyword>
<accession>A0A0R7EYY3</accession>
<dbReference type="GeneID" id="26373998"/>
<organism evidence="5 6">
    <name type="scientific">Diatraea saccharalis granulovirus</name>
    <dbReference type="NCBI Taxonomy" id="1675862"/>
    <lineage>
        <taxon>Viruses</taxon>
        <taxon>Viruses incertae sedis</taxon>
        <taxon>Naldaviricetes</taxon>
        <taxon>Lefavirales</taxon>
        <taxon>Baculoviridae</taxon>
        <taxon>Betabaculovirus</taxon>
        <taxon>Betabaculovirus disaccharalis</taxon>
    </lineage>
</organism>
<keyword evidence="4" id="KW-0804">Transcription</keyword>
<dbReference type="EMBL" id="KP296186">
    <property type="protein sequence ID" value="AKN80792.1"/>
    <property type="molecule type" value="Genomic_DNA"/>
</dbReference>
<gene>
    <name evidence="5" type="primary">lef-11</name>
</gene>
<evidence type="ECO:0000256" key="3">
    <source>
        <dbReference type="ARBA" id="ARBA00023015"/>
    </source>
</evidence>
<evidence type="ECO:0000256" key="4">
    <source>
        <dbReference type="ARBA" id="ARBA00023163"/>
    </source>
</evidence>
<name>A0A0R7EYY3_9BBAC</name>